<sequence>MPANHLSEPPLFERDLRDDLDDKDLHYHHASSHDSLVDLGIRGGMSLDRNANQIERISKKDDDPLYDYHAPGTCIQIHPEEIYIHSANGSVSSKQSKVFPKERKKTVIALAMMAVGFSCNSISIFLTHQKIPDRNLHPPLPDIALDNITKKRWLNDLSDIIVIICTLTSAILIISHKHRWILARRVFVLLGLLYSMRSITMYATVLPLANDHVYCSPKLNSTSLGETMWVATKEGLKLMAAGGLGFMGKKTLCGDYIFSGHTIIFMMTYLLIREYTPKELVSLHWASYLTSWIGIIGLLISHGHYTIDVIIGYYATTRLFWIYHSLAYRAENKRRSYTNHLSEVWWFPLFRYFEGNANGKVPHEYSIPRLRKKSRSSYAYKSLHMVS</sequence>
<dbReference type="Proteomes" id="UP001642540">
    <property type="component" value="Unassembled WGS sequence"/>
</dbReference>
<feature type="transmembrane region" description="Helical" evidence="9">
    <location>
        <begin position="157"/>
        <end position="174"/>
    </location>
</feature>
<evidence type="ECO:0000256" key="9">
    <source>
        <dbReference type="SAM" id="Phobius"/>
    </source>
</evidence>
<evidence type="ECO:0000256" key="1">
    <source>
        <dbReference type="ARBA" id="ARBA00004141"/>
    </source>
</evidence>
<keyword evidence="3" id="KW-0808">Transferase</keyword>
<feature type="transmembrane region" description="Helical" evidence="9">
    <location>
        <begin position="186"/>
        <end position="209"/>
    </location>
</feature>
<keyword evidence="6 9" id="KW-1133">Transmembrane helix</keyword>
<dbReference type="InterPro" id="IPR045221">
    <property type="entry name" value="Sphingomyelin_synth-like"/>
</dbReference>
<organism evidence="11 12">
    <name type="scientific">Orchesella dallaii</name>
    <dbReference type="NCBI Taxonomy" id="48710"/>
    <lineage>
        <taxon>Eukaryota</taxon>
        <taxon>Metazoa</taxon>
        <taxon>Ecdysozoa</taxon>
        <taxon>Arthropoda</taxon>
        <taxon>Hexapoda</taxon>
        <taxon>Collembola</taxon>
        <taxon>Entomobryomorpha</taxon>
        <taxon>Entomobryoidea</taxon>
        <taxon>Orchesellidae</taxon>
        <taxon>Orchesellinae</taxon>
        <taxon>Orchesella</taxon>
    </lineage>
</organism>
<gene>
    <name evidence="11" type="ORF">ODALV1_LOCUS14052</name>
</gene>
<evidence type="ECO:0000313" key="11">
    <source>
        <dbReference type="EMBL" id="CAL8110207.1"/>
    </source>
</evidence>
<evidence type="ECO:0000256" key="4">
    <source>
        <dbReference type="ARBA" id="ARBA00022692"/>
    </source>
</evidence>
<dbReference type="InterPro" id="IPR025749">
    <property type="entry name" value="Sphingomyelin_synth-like_dom"/>
</dbReference>
<comment type="subcellular location">
    <subcellularLocation>
        <location evidence="1">Membrane</location>
        <topology evidence="1">Multi-pass membrane protein</topology>
    </subcellularLocation>
</comment>
<name>A0ABP1QQW4_9HEXA</name>
<feature type="transmembrane region" description="Helical" evidence="9">
    <location>
        <begin position="107"/>
        <end position="126"/>
    </location>
</feature>
<evidence type="ECO:0000256" key="2">
    <source>
        <dbReference type="ARBA" id="ARBA00005441"/>
    </source>
</evidence>
<evidence type="ECO:0000256" key="8">
    <source>
        <dbReference type="ARBA" id="ARBA00023136"/>
    </source>
</evidence>
<evidence type="ECO:0000256" key="3">
    <source>
        <dbReference type="ARBA" id="ARBA00022679"/>
    </source>
</evidence>
<keyword evidence="8 9" id="KW-0472">Membrane</keyword>
<evidence type="ECO:0000259" key="10">
    <source>
        <dbReference type="Pfam" id="PF14360"/>
    </source>
</evidence>
<dbReference type="PANTHER" id="PTHR21290:SF27">
    <property type="entry name" value="PHOSPHATIDYLCHOLINE:CERAMIDE CHOLINEPHOSPHOTRANSFERASE 1"/>
    <property type="match status" value="1"/>
</dbReference>
<comment type="caution">
    <text evidence="11">The sequence shown here is derived from an EMBL/GenBank/DDBJ whole genome shotgun (WGS) entry which is preliminary data.</text>
</comment>
<keyword evidence="5" id="KW-0746">Sphingolipid metabolism</keyword>
<keyword evidence="7" id="KW-0443">Lipid metabolism</keyword>
<feature type="domain" description="Sphingomyelin synthase-like" evidence="10">
    <location>
        <begin position="253"/>
        <end position="325"/>
    </location>
</feature>
<feature type="transmembrane region" description="Helical" evidence="9">
    <location>
        <begin position="311"/>
        <end position="328"/>
    </location>
</feature>
<evidence type="ECO:0000256" key="6">
    <source>
        <dbReference type="ARBA" id="ARBA00022989"/>
    </source>
</evidence>
<feature type="transmembrane region" description="Helical" evidence="9">
    <location>
        <begin position="256"/>
        <end position="273"/>
    </location>
</feature>
<proteinExistence type="inferred from homology"/>
<keyword evidence="12" id="KW-1185">Reference proteome</keyword>
<evidence type="ECO:0000256" key="7">
    <source>
        <dbReference type="ARBA" id="ARBA00023098"/>
    </source>
</evidence>
<evidence type="ECO:0000256" key="5">
    <source>
        <dbReference type="ARBA" id="ARBA00022919"/>
    </source>
</evidence>
<feature type="transmembrane region" description="Helical" evidence="9">
    <location>
        <begin position="285"/>
        <end position="305"/>
    </location>
</feature>
<reference evidence="11 12" key="1">
    <citation type="submission" date="2024-08" db="EMBL/GenBank/DDBJ databases">
        <authorList>
            <person name="Cucini C."/>
            <person name="Frati F."/>
        </authorList>
    </citation>
    <scope>NUCLEOTIDE SEQUENCE [LARGE SCALE GENOMIC DNA]</scope>
</reference>
<protein>
    <recommendedName>
        <fullName evidence="10">Sphingomyelin synthase-like domain-containing protein</fullName>
    </recommendedName>
</protein>
<dbReference type="EMBL" id="CAXLJM020000043">
    <property type="protein sequence ID" value="CAL8110207.1"/>
    <property type="molecule type" value="Genomic_DNA"/>
</dbReference>
<dbReference type="Pfam" id="PF14360">
    <property type="entry name" value="PAP2_C"/>
    <property type="match status" value="1"/>
</dbReference>
<dbReference type="PANTHER" id="PTHR21290">
    <property type="entry name" value="SPHINGOMYELIN SYNTHETASE"/>
    <property type="match status" value="1"/>
</dbReference>
<comment type="similarity">
    <text evidence="2">Belongs to the sphingomyelin synthase family.</text>
</comment>
<evidence type="ECO:0000313" key="12">
    <source>
        <dbReference type="Proteomes" id="UP001642540"/>
    </source>
</evidence>
<accession>A0ABP1QQW4</accession>
<keyword evidence="4 9" id="KW-0812">Transmembrane</keyword>